<reference evidence="3 4" key="1">
    <citation type="journal article" date="2015" name="Genome Announc.">
        <title>Expanding the biotechnology potential of lactobacilli through comparative genomics of 213 strains and associated genera.</title>
        <authorList>
            <person name="Sun Z."/>
            <person name="Harris H.M."/>
            <person name="McCann A."/>
            <person name="Guo C."/>
            <person name="Argimon S."/>
            <person name="Zhang W."/>
            <person name="Yang X."/>
            <person name="Jeffery I.B."/>
            <person name="Cooney J.C."/>
            <person name="Kagawa T.F."/>
            <person name="Liu W."/>
            <person name="Song Y."/>
            <person name="Salvetti E."/>
            <person name="Wrobel A."/>
            <person name="Rasinkangas P."/>
            <person name="Parkhill J."/>
            <person name="Rea M.C."/>
            <person name="O'Sullivan O."/>
            <person name="Ritari J."/>
            <person name="Douillard F.P."/>
            <person name="Paul Ross R."/>
            <person name="Yang R."/>
            <person name="Briner A.E."/>
            <person name="Felis G.E."/>
            <person name="de Vos W.M."/>
            <person name="Barrangou R."/>
            <person name="Klaenhammer T.R."/>
            <person name="Caufield P.W."/>
            <person name="Cui Y."/>
            <person name="Zhang H."/>
            <person name="O'Toole P.W."/>
        </authorList>
    </citation>
    <scope>NUCLEOTIDE SEQUENCE [LARGE SCALE GENOMIC DNA]</scope>
    <source>
        <strain evidence="3 4">DSM 19904</strain>
    </source>
</reference>
<gene>
    <name evidence="3" type="ORF">FD17_GL001149</name>
</gene>
<sequence length="192" mass="21335">MVNVNNQDSSKKANATKNDVNEFTSPGMRIKKIRVENSMTQQQFADVLNELTGTTTILKGSVNNWEHDRNLPNKKRLGAIAHLGNTSVSSIVSGRSFGQQILINESGMDVIKTKVKEALASQSNIELTKKDEQLIDAFIGLLNALKWSGKTTLGKDLDNILKTLTDVINTPKKVNVQKLNILFIEFVENLKR</sequence>
<dbReference type="Proteomes" id="UP000051581">
    <property type="component" value="Unassembled WGS sequence"/>
</dbReference>
<dbReference type="Gene3D" id="1.10.260.40">
    <property type="entry name" value="lambda repressor-like DNA-binding domains"/>
    <property type="match status" value="1"/>
</dbReference>
<dbReference type="GO" id="GO:0003677">
    <property type="term" value="F:DNA binding"/>
    <property type="evidence" value="ECO:0007669"/>
    <property type="project" value="InterPro"/>
</dbReference>
<dbReference type="AlphaFoldDB" id="A0A0R1L1X4"/>
<dbReference type="CDD" id="cd00093">
    <property type="entry name" value="HTH_XRE"/>
    <property type="match status" value="1"/>
</dbReference>
<dbReference type="PATRIC" id="fig|1423808.3.peg.1161"/>
<dbReference type="PROSITE" id="PS50943">
    <property type="entry name" value="HTH_CROC1"/>
    <property type="match status" value="1"/>
</dbReference>
<dbReference type="OrthoDB" id="2055733at2"/>
<feature type="region of interest" description="Disordered" evidence="1">
    <location>
        <begin position="1"/>
        <end position="23"/>
    </location>
</feature>
<evidence type="ECO:0000313" key="3">
    <source>
        <dbReference type="EMBL" id="KRK89560.1"/>
    </source>
</evidence>
<dbReference type="InterPro" id="IPR010982">
    <property type="entry name" value="Lambda_DNA-bd_dom_sf"/>
</dbReference>
<evidence type="ECO:0000259" key="2">
    <source>
        <dbReference type="PROSITE" id="PS50943"/>
    </source>
</evidence>
<dbReference type="RefSeq" id="WP_057823444.1">
    <property type="nucleotide sequence ID" value="NZ_AZEA01000002.1"/>
</dbReference>
<dbReference type="InterPro" id="IPR001387">
    <property type="entry name" value="Cro/C1-type_HTH"/>
</dbReference>
<protein>
    <recommendedName>
        <fullName evidence="2">HTH cro/C1-type domain-containing protein</fullName>
    </recommendedName>
</protein>
<proteinExistence type="predicted"/>
<evidence type="ECO:0000313" key="4">
    <source>
        <dbReference type="Proteomes" id="UP000051581"/>
    </source>
</evidence>
<accession>A0A0R1L1X4</accession>
<keyword evidence="4" id="KW-1185">Reference proteome</keyword>
<comment type="caution">
    <text evidence="3">The sequence shown here is derived from an EMBL/GenBank/DDBJ whole genome shotgun (WGS) entry which is preliminary data.</text>
</comment>
<evidence type="ECO:0000256" key="1">
    <source>
        <dbReference type="SAM" id="MobiDB-lite"/>
    </source>
</evidence>
<feature type="domain" description="HTH cro/C1-type" evidence="2">
    <location>
        <begin position="30"/>
        <end position="91"/>
    </location>
</feature>
<name>A0A0R1L1X4_9LACO</name>
<dbReference type="EMBL" id="AZEA01000002">
    <property type="protein sequence ID" value="KRK89560.1"/>
    <property type="molecule type" value="Genomic_DNA"/>
</dbReference>
<organism evidence="3 4">
    <name type="scientific">Lentilactobacillus sunkii DSM 19904</name>
    <dbReference type="NCBI Taxonomy" id="1423808"/>
    <lineage>
        <taxon>Bacteria</taxon>
        <taxon>Bacillati</taxon>
        <taxon>Bacillota</taxon>
        <taxon>Bacilli</taxon>
        <taxon>Lactobacillales</taxon>
        <taxon>Lactobacillaceae</taxon>
        <taxon>Lentilactobacillus</taxon>
    </lineage>
</organism>
<dbReference type="SUPFAM" id="SSF47413">
    <property type="entry name" value="lambda repressor-like DNA-binding domains"/>
    <property type="match status" value="1"/>
</dbReference>